<dbReference type="RefSeq" id="WP_189378521.1">
    <property type="nucleotide sequence ID" value="NZ_BNAH01000009.1"/>
</dbReference>
<keyword evidence="4" id="KW-1185">Reference proteome</keyword>
<keyword evidence="1" id="KW-0732">Signal</keyword>
<dbReference type="InterPro" id="IPR027268">
    <property type="entry name" value="Peptidase_M4/M1_CTD_sf"/>
</dbReference>
<dbReference type="PANTHER" id="PTHR11533:SF174">
    <property type="entry name" value="PUROMYCIN-SENSITIVE AMINOPEPTIDASE-RELATED"/>
    <property type="match status" value="1"/>
</dbReference>
<gene>
    <name evidence="3" type="primary">pepN</name>
    <name evidence="3" type="ORF">GCM10011501_24250</name>
</gene>
<evidence type="ECO:0000256" key="1">
    <source>
        <dbReference type="SAM" id="SignalP"/>
    </source>
</evidence>
<dbReference type="CDD" id="cd09604">
    <property type="entry name" value="M1_APN_like"/>
    <property type="match status" value="1"/>
</dbReference>
<dbReference type="Pfam" id="PF01433">
    <property type="entry name" value="Peptidase_M1"/>
    <property type="match status" value="1"/>
</dbReference>
<dbReference type="Gene3D" id="1.10.390.10">
    <property type="entry name" value="Neutral Protease Domain 2"/>
    <property type="match status" value="1"/>
</dbReference>
<dbReference type="InterPro" id="IPR014782">
    <property type="entry name" value="Peptidase_M1_dom"/>
</dbReference>
<comment type="caution">
    <text evidence="3">The sequence shown here is derived from an EMBL/GenBank/DDBJ whole genome shotgun (WGS) entry which is preliminary data.</text>
</comment>
<protein>
    <submittedName>
        <fullName evidence="3">Aminopeptidase</fullName>
    </submittedName>
</protein>
<dbReference type="GO" id="GO:0004177">
    <property type="term" value="F:aminopeptidase activity"/>
    <property type="evidence" value="ECO:0007669"/>
    <property type="project" value="UniProtKB-KW"/>
</dbReference>
<keyword evidence="3" id="KW-0031">Aminopeptidase</keyword>
<proteinExistence type="predicted"/>
<evidence type="ECO:0000313" key="3">
    <source>
        <dbReference type="EMBL" id="GHE93964.1"/>
    </source>
</evidence>
<keyword evidence="3" id="KW-0378">Hydrolase</keyword>
<dbReference type="InterPro" id="IPR050344">
    <property type="entry name" value="Peptidase_M1_aminopeptidases"/>
</dbReference>
<name>A0ABQ3ITB4_9GAMM</name>
<evidence type="ECO:0000259" key="2">
    <source>
        <dbReference type="Pfam" id="PF01433"/>
    </source>
</evidence>
<dbReference type="EMBL" id="BNAH01000009">
    <property type="protein sequence ID" value="GHE93964.1"/>
    <property type="molecule type" value="Genomic_DNA"/>
</dbReference>
<feature type="domain" description="Peptidase M1 membrane alanine aminopeptidase" evidence="2">
    <location>
        <begin position="360"/>
        <end position="566"/>
    </location>
</feature>
<dbReference type="PANTHER" id="PTHR11533">
    <property type="entry name" value="PROTEASE M1 ZINC METALLOPROTEASE"/>
    <property type="match status" value="1"/>
</dbReference>
<evidence type="ECO:0000313" key="4">
    <source>
        <dbReference type="Proteomes" id="UP000626370"/>
    </source>
</evidence>
<dbReference type="SUPFAM" id="SSF55486">
    <property type="entry name" value="Metalloproteases ('zincins'), catalytic domain"/>
    <property type="match status" value="1"/>
</dbReference>
<keyword evidence="3" id="KW-0645">Protease</keyword>
<organism evidence="3 4">
    <name type="scientific">Thalassotalea profundi</name>
    <dbReference type="NCBI Taxonomy" id="2036687"/>
    <lineage>
        <taxon>Bacteria</taxon>
        <taxon>Pseudomonadati</taxon>
        <taxon>Pseudomonadota</taxon>
        <taxon>Gammaproteobacteria</taxon>
        <taxon>Alteromonadales</taxon>
        <taxon>Colwelliaceae</taxon>
        <taxon>Thalassotalea</taxon>
    </lineage>
</organism>
<feature type="signal peptide" evidence="1">
    <location>
        <begin position="1"/>
        <end position="22"/>
    </location>
</feature>
<dbReference type="Proteomes" id="UP000626370">
    <property type="component" value="Unassembled WGS sequence"/>
</dbReference>
<feature type="chain" id="PRO_5046613260" evidence="1">
    <location>
        <begin position="23"/>
        <end position="786"/>
    </location>
</feature>
<sequence length="786" mass="91189">MIKLIKSALFCLCVVSINSVFAKSSISDDKFRQLEENLPTPNAYRTASGAPGHQYWQQKVNYKINIEIDDKTQRLTGSENIEYINNSPDTLRYIWLQLDQNRLKRQSNTNKTSTAPNKKITFSGMRSIVEGDKFDGGYNITAVTDSHSNAMKYIINNTMMRIDLAKPLKSGDKVSFNVKWNYQLHEQKVLGGRSGYEYFEEDDNYLYEVAQWFPRAASYYDAMGWQNKQFLGNGEFALEFGDYDVKITVPADHIVASTGVLQNANKVLTKTQRDRLAKAKTAKKPVLIVTPDEALKNEKSRSNKTKTWHFTAKNVRDFAFASSRKFIWDAQGYKKGGTDTMAMSFYPNEGNPLWEKYSTEAIIHTMEQYNKYTFDYPYPVSISVNGPVGGMEYPMITFNGPRPTLDKKTGEKTYSRRTKYGLIGVIIHEVGHNYFPMIVNSDERQWTWMDEGLNTFLQFLAEQAWEENYPSRRGHANGMTTYMKSSNQVPIMTNSESILQFGNNAYGKPATALNILRETVMGRELFDFAFKEYAQRWKFKRPTPADFFRTMEDASAIDLDWFWRGWFYTTDHVDIALGDIHLYRPNSQNPDVEEAWERALDNENPTFISDLRNKGAWVRTAEKPELLDFYNEHDEFTATNADRNSYNSKHKKLKQWEKDLLVDKRNFYIIDFNNLGGLVMPIILDLTYADGEVEHVRIPAEIWRKNSKSVSKLFIREKEITAITLDPHWETADVNVNNNYWPARPIKSRFELYKRKKADMMRDYNVELKSADDNKEDDTNKKEKSN</sequence>
<accession>A0ABQ3ITB4</accession>
<reference evidence="4" key="1">
    <citation type="journal article" date="2019" name="Int. J. Syst. Evol. Microbiol.">
        <title>The Global Catalogue of Microorganisms (GCM) 10K type strain sequencing project: providing services to taxonomists for standard genome sequencing and annotation.</title>
        <authorList>
            <consortium name="The Broad Institute Genomics Platform"/>
            <consortium name="The Broad Institute Genome Sequencing Center for Infectious Disease"/>
            <person name="Wu L."/>
            <person name="Ma J."/>
        </authorList>
    </citation>
    <scope>NUCLEOTIDE SEQUENCE [LARGE SCALE GENOMIC DNA]</scope>
    <source>
        <strain evidence="4">CGMCC 1.15922</strain>
    </source>
</reference>